<dbReference type="RefSeq" id="WP_116883739.1">
    <property type="nucleotide sequence ID" value="NZ_CABMMC010000193.1"/>
</dbReference>
<dbReference type="Proteomes" id="UP000245959">
    <property type="component" value="Unassembled WGS sequence"/>
</dbReference>
<dbReference type="InterPro" id="IPR050099">
    <property type="entry name" value="SIS_GmhA/DiaA_subfam"/>
</dbReference>
<gene>
    <name evidence="2" type="ORF">C8D82_11035</name>
</gene>
<dbReference type="GO" id="GO:0097367">
    <property type="term" value="F:carbohydrate derivative binding"/>
    <property type="evidence" value="ECO:0007669"/>
    <property type="project" value="InterPro"/>
</dbReference>
<evidence type="ECO:0000313" key="2">
    <source>
        <dbReference type="EMBL" id="PVY42727.1"/>
    </source>
</evidence>
<protein>
    <submittedName>
        <fullName evidence="2">D-sedoheptulose 7-phosphate isomerase</fullName>
    </submittedName>
</protein>
<comment type="caution">
    <text evidence="2">The sequence shown here is derived from an EMBL/GenBank/DDBJ whole genome shotgun (WGS) entry which is preliminary data.</text>
</comment>
<dbReference type="SUPFAM" id="SSF53697">
    <property type="entry name" value="SIS domain"/>
    <property type="match status" value="1"/>
</dbReference>
<keyword evidence="2" id="KW-0413">Isomerase</keyword>
<dbReference type="InterPro" id="IPR046348">
    <property type="entry name" value="SIS_dom_sf"/>
</dbReference>
<proteinExistence type="predicted"/>
<name>A0A2U1B2G8_9BACT</name>
<dbReference type="InterPro" id="IPR001347">
    <property type="entry name" value="SIS_dom"/>
</dbReference>
<dbReference type="EMBL" id="QEKH01000010">
    <property type="protein sequence ID" value="PVY42727.1"/>
    <property type="molecule type" value="Genomic_DNA"/>
</dbReference>
<sequence length="214" mass="23335">MKNQIEKLLNRYPVLESCSAAIEKTVEELTGLFRSNGTFFTCGNGGSAADCDHICGEFLKGFVLRRELPEHEQAKLEELFGEDGVLLGERLQRGLRAISLLSHPGFTSAFCNDVDPNLVFAQQLYALGTPGDILLGISTGGGAVNVRYAMMAAKLKKIKTILLTGSKHGACERYADIVIAVPETETYRIQELHLPVYHAICLAVEENMFGGVSL</sequence>
<dbReference type="CDD" id="cd05006">
    <property type="entry name" value="SIS_GmhA"/>
    <property type="match status" value="1"/>
</dbReference>
<dbReference type="PROSITE" id="PS51464">
    <property type="entry name" value="SIS"/>
    <property type="match status" value="1"/>
</dbReference>
<evidence type="ECO:0000313" key="3">
    <source>
        <dbReference type="Proteomes" id="UP000245959"/>
    </source>
</evidence>
<feature type="domain" description="SIS" evidence="1">
    <location>
        <begin position="29"/>
        <end position="210"/>
    </location>
</feature>
<dbReference type="GO" id="GO:1901135">
    <property type="term" value="P:carbohydrate derivative metabolic process"/>
    <property type="evidence" value="ECO:0007669"/>
    <property type="project" value="InterPro"/>
</dbReference>
<organism evidence="2 3">
    <name type="scientific">Victivallis vadensis</name>
    <dbReference type="NCBI Taxonomy" id="172901"/>
    <lineage>
        <taxon>Bacteria</taxon>
        <taxon>Pseudomonadati</taxon>
        <taxon>Lentisphaerota</taxon>
        <taxon>Lentisphaeria</taxon>
        <taxon>Victivallales</taxon>
        <taxon>Victivallaceae</taxon>
        <taxon>Victivallis</taxon>
    </lineage>
</organism>
<dbReference type="GeneID" id="78294950"/>
<dbReference type="InterPro" id="IPR035461">
    <property type="entry name" value="GmhA/DiaA"/>
</dbReference>
<dbReference type="AlphaFoldDB" id="A0A2U1B2G8"/>
<dbReference type="OrthoDB" id="9781311at2"/>
<accession>A0A2U1B2G8</accession>
<reference evidence="2 3" key="1">
    <citation type="submission" date="2018-04" db="EMBL/GenBank/DDBJ databases">
        <title>Genomic Encyclopedia of Type Strains, Phase IV (KMG-IV): sequencing the most valuable type-strain genomes for metagenomic binning, comparative biology and taxonomic classification.</title>
        <authorList>
            <person name="Goeker M."/>
        </authorList>
    </citation>
    <scope>NUCLEOTIDE SEQUENCE [LARGE SCALE GENOMIC DNA]</scope>
    <source>
        <strain evidence="2 3">DSM 14823</strain>
    </source>
</reference>
<keyword evidence="3" id="KW-1185">Reference proteome</keyword>
<dbReference type="PANTHER" id="PTHR30390">
    <property type="entry name" value="SEDOHEPTULOSE 7-PHOSPHATE ISOMERASE / DNAA INITIATOR-ASSOCIATING FACTOR FOR REPLICATION INITIATION"/>
    <property type="match status" value="1"/>
</dbReference>
<dbReference type="GO" id="GO:0016853">
    <property type="term" value="F:isomerase activity"/>
    <property type="evidence" value="ECO:0007669"/>
    <property type="project" value="UniProtKB-KW"/>
</dbReference>
<dbReference type="Gene3D" id="3.40.50.10490">
    <property type="entry name" value="Glucose-6-phosphate isomerase like protein, domain 1"/>
    <property type="match status" value="1"/>
</dbReference>
<evidence type="ECO:0000259" key="1">
    <source>
        <dbReference type="PROSITE" id="PS51464"/>
    </source>
</evidence>
<dbReference type="PANTHER" id="PTHR30390:SF6">
    <property type="entry name" value="DNAA INITIATOR-ASSOCIATING PROTEIN DIAA"/>
    <property type="match status" value="1"/>
</dbReference>